<dbReference type="GO" id="GO:0000723">
    <property type="term" value="P:telomere maintenance"/>
    <property type="evidence" value="ECO:0007669"/>
    <property type="project" value="TreeGrafter"/>
</dbReference>
<comment type="subcellular location">
    <subcellularLocation>
        <location evidence="2">Chromosome</location>
        <location evidence="2">Telomere</location>
    </subcellularLocation>
    <subcellularLocation>
        <location evidence="1">Nucleus</location>
    </subcellularLocation>
</comment>
<dbReference type="PANTHER" id="PTHR22928">
    <property type="entry name" value="TELOMERE-ASSOCIATED PROTEIN RIF1"/>
    <property type="match status" value="1"/>
</dbReference>
<dbReference type="SUPFAM" id="SSF48371">
    <property type="entry name" value="ARM repeat"/>
    <property type="match status" value="1"/>
</dbReference>
<dbReference type="EMBL" id="PKMF04000006">
    <property type="protein sequence ID" value="KAK7860441.1"/>
    <property type="molecule type" value="Genomic_DNA"/>
</dbReference>
<evidence type="ECO:0000259" key="7">
    <source>
        <dbReference type="Pfam" id="PF12231"/>
    </source>
</evidence>
<reference evidence="8" key="3">
    <citation type="submission" date="2023-07" db="EMBL/GenBank/DDBJ databases">
        <title>An improved reference 1 genome and first organelle genomes of Quercus suber.</title>
        <authorList>
            <consortium name="Genosuber Consortium"/>
            <person name="Usie A."/>
            <person name="Serra O."/>
            <person name="Barros P."/>
        </authorList>
    </citation>
    <scope>NUCLEOTIDE SEQUENCE</scope>
    <source>
        <strain evidence="8">HL8</strain>
        <tissue evidence="8">Leaves</tissue>
    </source>
</reference>
<accession>A0AAW0MAV1</accession>
<keyword evidence="3" id="KW-0158">Chromosome</keyword>
<evidence type="ECO:0000313" key="8">
    <source>
        <dbReference type="EMBL" id="KAK7860441.1"/>
    </source>
</evidence>
<feature type="domain" description="Telomere-associated protein Rif1 N-terminal" evidence="7">
    <location>
        <begin position="19"/>
        <end position="178"/>
    </location>
</feature>
<evidence type="ECO:0000256" key="4">
    <source>
        <dbReference type="ARBA" id="ARBA00022895"/>
    </source>
</evidence>
<sequence length="179" mass="19773">MSNSSNQLEEIKTLISSGSKCLAYSTLLHFQEQSSDDPTSIQALAGIPQTLLSLIVADISDDDEEIVALALKCLGFMIYHPSLVALGSLRQQKMKSVCNLGVWCISIQQFNAPFLDSHYNSLLQAVVHALDNPVGSLSTTFEAIQAFIKLASNLSERMRDSSHLWAPPIYRRLLSFDKK</sequence>
<reference evidence="8" key="1">
    <citation type="submission" date="2017-12" db="EMBL/GenBank/DDBJ databases">
        <authorList>
            <person name="Barbosa P."/>
            <person name="Usie A."/>
            <person name="Ramos A.M."/>
        </authorList>
    </citation>
    <scope>NUCLEOTIDE SEQUENCE</scope>
    <source>
        <strain evidence="8">HL8</strain>
        <tissue evidence="8">Leaves</tissue>
    </source>
</reference>
<reference evidence="8" key="2">
    <citation type="journal article" date="2018" name="Sci. Data">
        <title>The draft genome sequence of cork oak.</title>
        <authorList>
            <person name="Ramos A.M."/>
            <person name="Usie A."/>
            <person name="Barbosa P."/>
            <person name="Barros P.M."/>
            <person name="Capote T."/>
            <person name="Chaves I."/>
            <person name="Simoes F."/>
            <person name="Abreu I."/>
            <person name="Carrasquinho I."/>
            <person name="Faro C."/>
            <person name="Guimaraes J.B."/>
            <person name="Mendonca D."/>
            <person name="Nobrega F."/>
            <person name="Rodrigues L."/>
            <person name="Saibo N.J.M."/>
            <person name="Varela M.C."/>
            <person name="Egas C."/>
            <person name="Matos J."/>
            <person name="Miguel C.M."/>
            <person name="Oliveira M.M."/>
            <person name="Ricardo C.P."/>
            <person name="Goncalves S."/>
        </authorList>
    </citation>
    <scope>NUCLEOTIDE SEQUENCE [LARGE SCALE GENOMIC DNA]</scope>
    <source>
        <strain evidence="8">HL8</strain>
    </source>
</reference>
<dbReference type="Pfam" id="PF12231">
    <property type="entry name" value="Rif1_N"/>
    <property type="match status" value="1"/>
</dbReference>
<protein>
    <submittedName>
        <fullName evidence="8">Telomere-associated protein rif1</fullName>
    </submittedName>
</protein>
<dbReference type="InterPro" id="IPR016024">
    <property type="entry name" value="ARM-type_fold"/>
</dbReference>
<name>A0AAW0MAV1_QUESU</name>
<dbReference type="GO" id="GO:0005634">
    <property type="term" value="C:nucleus"/>
    <property type="evidence" value="ECO:0007669"/>
    <property type="project" value="UniProtKB-SubCell"/>
</dbReference>
<evidence type="ECO:0000256" key="6">
    <source>
        <dbReference type="ARBA" id="ARBA00023306"/>
    </source>
</evidence>
<dbReference type="PANTHER" id="PTHR22928:SF3">
    <property type="entry name" value="TELOMERE-ASSOCIATED PROTEIN RIF1"/>
    <property type="match status" value="1"/>
</dbReference>
<evidence type="ECO:0000256" key="3">
    <source>
        <dbReference type="ARBA" id="ARBA00022454"/>
    </source>
</evidence>
<dbReference type="GO" id="GO:0000781">
    <property type="term" value="C:chromosome, telomeric region"/>
    <property type="evidence" value="ECO:0007669"/>
    <property type="project" value="UniProtKB-SubCell"/>
</dbReference>
<proteinExistence type="predicted"/>
<evidence type="ECO:0000256" key="5">
    <source>
        <dbReference type="ARBA" id="ARBA00023242"/>
    </source>
</evidence>
<organism evidence="8">
    <name type="scientific">Quercus suber</name>
    <name type="common">Cork oak</name>
    <dbReference type="NCBI Taxonomy" id="58331"/>
    <lineage>
        <taxon>Eukaryota</taxon>
        <taxon>Viridiplantae</taxon>
        <taxon>Streptophyta</taxon>
        <taxon>Embryophyta</taxon>
        <taxon>Tracheophyta</taxon>
        <taxon>Spermatophyta</taxon>
        <taxon>Magnoliopsida</taxon>
        <taxon>eudicotyledons</taxon>
        <taxon>Gunneridae</taxon>
        <taxon>Pentapetalae</taxon>
        <taxon>rosids</taxon>
        <taxon>fabids</taxon>
        <taxon>Fagales</taxon>
        <taxon>Fagaceae</taxon>
        <taxon>Quercus</taxon>
    </lineage>
</organism>
<gene>
    <name evidence="8" type="primary">Rif1_1</name>
    <name evidence="8" type="ORF">CFP56_036760</name>
</gene>
<keyword evidence="4" id="KW-0779">Telomere</keyword>
<keyword evidence="6" id="KW-0131">Cell cycle</keyword>
<dbReference type="InterPro" id="IPR022031">
    <property type="entry name" value="Rif1_N"/>
</dbReference>
<evidence type="ECO:0000256" key="2">
    <source>
        <dbReference type="ARBA" id="ARBA00004574"/>
    </source>
</evidence>
<comment type="caution">
    <text evidence="8">The sequence shown here is derived from an EMBL/GenBank/DDBJ whole genome shotgun (WGS) entry which is preliminary data.</text>
</comment>
<dbReference type="AlphaFoldDB" id="A0AAW0MAV1"/>
<evidence type="ECO:0000256" key="1">
    <source>
        <dbReference type="ARBA" id="ARBA00004123"/>
    </source>
</evidence>
<keyword evidence="5" id="KW-0539">Nucleus</keyword>